<dbReference type="PROSITE" id="PS51257">
    <property type="entry name" value="PROKAR_LIPOPROTEIN"/>
    <property type="match status" value="1"/>
</dbReference>
<dbReference type="Gene3D" id="3.40.190.10">
    <property type="entry name" value="Periplasmic binding protein-like II"/>
    <property type="match status" value="1"/>
</dbReference>
<feature type="chain" id="PRO_5046879955" evidence="1">
    <location>
        <begin position="22"/>
        <end position="373"/>
    </location>
</feature>
<dbReference type="Gene3D" id="3.40.50.1580">
    <property type="entry name" value="Nucleoside phosphorylase domain"/>
    <property type="match status" value="1"/>
</dbReference>
<feature type="domain" description="Nucleoside phosphorylase" evidence="2">
    <location>
        <begin position="192"/>
        <end position="319"/>
    </location>
</feature>
<dbReference type="InterPro" id="IPR000845">
    <property type="entry name" value="Nucleoside_phosphorylase_d"/>
</dbReference>
<organism evidence="3 4">
    <name type="scientific">Dactylosporangium roseum</name>
    <dbReference type="NCBI Taxonomy" id="47989"/>
    <lineage>
        <taxon>Bacteria</taxon>
        <taxon>Bacillati</taxon>
        <taxon>Actinomycetota</taxon>
        <taxon>Actinomycetes</taxon>
        <taxon>Micromonosporales</taxon>
        <taxon>Micromonosporaceae</taxon>
        <taxon>Dactylosporangium</taxon>
    </lineage>
</organism>
<dbReference type="SUPFAM" id="SSF53850">
    <property type="entry name" value="Periplasmic binding protein-like II"/>
    <property type="match status" value="1"/>
</dbReference>
<proteinExistence type="predicted"/>
<dbReference type="Pfam" id="PF13416">
    <property type="entry name" value="SBP_bac_8"/>
    <property type="match status" value="1"/>
</dbReference>
<reference evidence="3" key="1">
    <citation type="submission" date="2021-04" db="EMBL/GenBank/DDBJ databases">
        <title>Biosynthetic gene clusters of Dactylosporangioum roseum.</title>
        <authorList>
            <person name="Hartkoorn R.C."/>
            <person name="Beaudoing E."/>
            <person name="Hot D."/>
            <person name="Moureu S."/>
        </authorList>
    </citation>
    <scope>NUCLEOTIDE SEQUENCE</scope>
    <source>
        <strain evidence="3">NRRL B-16295</strain>
    </source>
</reference>
<evidence type="ECO:0000313" key="3">
    <source>
        <dbReference type="EMBL" id="UWZ34221.1"/>
    </source>
</evidence>
<evidence type="ECO:0000256" key="1">
    <source>
        <dbReference type="SAM" id="SignalP"/>
    </source>
</evidence>
<dbReference type="InterPro" id="IPR050490">
    <property type="entry name" value="Bact_solute-bd_prot1"/>
</dbReference>
<dbReference type="Proteomes" id="UP001058271">
    <property type="component" value="Chromosome"/>
</dbReference>
<gene>
    <name evidence="3" type="ORF">Drose_23590</name>
</gene>
<protein>
    <submittedName>
        <fullName evidence="3">Extracellular solute-binding protein</fullName>
    </submittedName>
</protein>
<sequence>MRRKLAATVAVAVLLSVAACSSDSPSETDGIKLVVFGPNQFNTIPANATKDVYTKVQNALAEGFIAENPQVSKIVFDARGQMADEVTRTSNAQLAGEQMDVIVCAGNPVNTSYQPKGMLEPLDDMVPQVKDRLAEGALTPFTVNGKVWAVPLSGVAVTTFFYNKTLFDKLKLTPPQTYEDFVAMAPALSGAGVRPVVGPGDVVVSSGVVRDDGMTRAYITPAFPAAPSYDVVAALVQAAHDTGANLHVGVTRSSDSDTVGTGRPSVGGYLQPRHTEIIDYYVRAGVLSNDREASAVVTLSNLFGRRSGVVQGVTDNYTVGKVLDAGAGMDAAARVLVEGLRTLACFDRERAAHGVRHWVPRPHSDPPTTDKGI</sequence>
<keyword evidence="1" id="KW-0732">Signal</keyword>
<dbReference type="PANTHER" id="PTHR43649">
    <property type="entry name" value="ARABINOSE-BINDING PROTEIN-RELATED"/>
    <property type="match status" value="1"/>
</dbReference>
<dbReference type="RefSeq" id="WP_260723523.1">
    <property type="nucleotide sequence ID" value="NZ_BAAABS010000025.1"/>
</dbReference>
<keyword evidence="4" id="KW-1185">Reference proteome</keyword>
<dbReference type="InterPro" id="IPR035994">
    <property type="entry name" value="Nucleoside_phosphorylase_sf"/>
</dbReference>
<name>A0ABY5YWU0_9ACTN</name>
<dbReference type="EMBL" id="CP073721">
    <property type="protein sequence ID" value="UWZ34221.1"/>
    <property type="molecule type" value="Genomic_DNA"/>
</dbReference>
<dbReference type="InterPro" id="IPR006059">
    <property type="entry name" value="SBP"/>
</dbReference>
<dbReference type="Pfam" id="PF01048">
    <property type="entry name" value="PNP_UDP_1"/>
    <property type="match status" value="1"/>
</dbReference>
<accession>A0ABY5YWU0</accession>
<feature type="signal peptide" evidence="1">
    <location>
        <begin position="1"/>
        <end position="21"/>
    </location>
</feature>
<evidence type="ECO:0000259" key="2">
    <source>
        <dbReference type="Pfam" id="PF01048"/>
    </source>
</evidence>
<dbReference type="SUPFAM" id="SSF53167">
    <property type="entry name" value="Purine and uridine phosphorylases"/>
    <property type="match status" value="1"/>
</dbReference>
<evidence type="ECO:0000313" key="4">
    <source>
        <dbReference type="Proteomes" id="UP001058271"/>
    </source>
</evidence>